<dbReference type="AlphaFoldDB" id="A0A1H8J148"/>
<protein>
    <submittedName>
        <fullName evidence="1">Uncharacterized protein</fullName>
    </submittedName>
</protein>
<evidence type="ECO:0000313" key="2">
    <source>
        <dbReference type="Proteomes" id="UP000199695"/>
    </source>
</evidence>
<dbReference type="OrthoDB" id="3008859at2"/>
<evidence type="ECO:0000313" key="1">
    <source>
        <dbReference type="EMBL" id="SEN74700.1"/>
    </source>
</evidence>
<dbReference type="RefSeq" id="WP_089972875.1">
    <property type="nucleotide sequence ID" value="NZ_FOCQ01000021.1"/>
</dbReference>
<name>A0A1H8J148_9BACL</name>
<gene>
    <name evidence="1" type="ORF">SAMN05444955_1214</name>
</gene>
<keyword evidence="2" id="KW-1185">Reference proteome</keyword>
<reference evidence="1 2" key="1">
    <citation type="submission" date="2016-10" db="EMBL/GenBank/DDBJ databases">
        <authorList>
            <person name="de Groot N.N."/>
        </authorList>
    </citation>
    <scope>NUCLEOTIDE SEQUENCE [LARGE SCALE GENOMIC DNA]</scope>
    <source>
        <strain evidence="1 2">DSM 46701</strain>
    </source>
</reference>
<proteinExistence type="predicted"/>
<dbReference type="STRING" id="1173111.SAMN05444955_1214"/>
<accession>A0A1H8J148</accession>
<organism evidence="1 2">
    <name type="scientific">Lihuaxuella thermophila</name>
    <dbReference type="NCBI Taxonomy" id="1173111"/>
    <lineage>
        <taxon>Bacteria</taxon>
        <taxon>Bacillati</taxon>
        <taxon>Bacillota</taxon>
        <taxon>Bacilli</taxon>
        <taxon>Bacillales</taxon>
        <taxon>Thermoactinomycetaceae</taxon>
        <taxon>Lihuaxuella</taxon>
    </lineage>
</organism>
<dbReference type="EMBL" id="FOCQ01000021">
    <property type="protein sequence ID" value="SEN74700.1"/>
    <property type="molecule type" value="Genomic_DNA"/>
</dbReference>
<sequence length="81" mass="9475">MEQREIVLKLDIESKQMVCRLLNKHLEELLKKAEVQHTFAQLLIAHEVDRTNYILDQLNSQWTKVLPFTLSNQQESGGLTQ</sequence>
<dbReference type="Proteomes" id="UP000199695">
    <property type="component" value="Unassembled WGS sequence"/>
</dbReference>